<feature type="repeat" description="PPR" evidence="3">
    <location>
        <begin position="329"/>
        <end position="363"/>
    </location>
</feature>
<dbReference type="Pfam" id="PF01535">
    <property type="entry name" value="PPR"/>
    <property type="match status" value="6"/>
</dbReference>
<sequence>VVVLREREAKSSLERKMDSCLLHPYPQPLPLPPSNPTSQRAHLKWAPCCRRRRRHLLRRVAVSALTLQEQLAPTNPTTSERPKNPRRPFDGMQERTVATSNTAGNLFDEMPRPSGEGASVRGPPGSGEKSASSAILALAHASRHAEVLELFCRMRRDGLPVSKFMLPSVLKASARLQDSRMLRAAHAVVIKCALCQHVVVGTALVSAYVDFGLMDDAGNAFAQMDEANMVSWSVIIGGYVRSCRWDEAWGAFSAMQRAGVLPADSVLVMAIQACSALLCLVRGKQLHGLAVALGFERNTTVWNCLIDMYGKCGDMDSCRAVFETMVDRDQVSWNTIISSYVRLGFCEEALDMVIQMQQCGFTVDRFTLGSGVAACAHLADIDSGSAFHGYLIRRALDTDAIRGSALVDMYGKCGLMEHARLVFDRMDERNYVAWDALLSGYVENGQVDLALKVFRQMESANIKPNQHTFVNLLKLCGNRRYTEYGRQIHAHAIKAIHQMNVVLETELIDMYAKCGCIEVARLLFLRMNERNLISWNALLSGYVGDGQPGASINIYRQMELACIRPDQYTLAGLLSLCRYQGLLRYGRQIHAHVIKIGSETNVVLQTLLVHMYVRCRQWRDAENVCAMIQERNFYVNDAFSKVYGDGYFI</sequence>
<dbReference type="AlphaFoldDB" id="A0A453PIB3"/>
<dbReference type="GO" id="GO:0003723">
    <property type="term" value="F:RNA binding"/>
    <property type="evidence" value="ECO:0007669"/>
    <property type="project" value="InterPro"/>
</dbReference>
<feature type="region of interest" description="Disordered" evidence="4">
    <location>
        <begin position="68"/>
        <end position="132"/>
    </location>
</feature>
<dbReference type="InterPro" id="IPR011990">
    <property type="entry name" value="TPR-like_helical_dom_sf"/>
</dbReference>
<dbReference type="Gene3D" id="1.25.40.10">
    <property type="entry name" value="Tetratricopeptide repeat domain"/>
    <property type="match status" value="4"/>
</dbReference>
<dbReference type="NCBIfam" id="TIGR00756">
    <property type="entry name" value="PPR"/>
    <property type="match status" value="6"/>
</dbReference>
<feature type="repeat" description="PPR" evidence="3">
    <location>
        <begin position="298"/>
        <end position="328"/>
    </location>
</feature>
<name>A0A453PIB3_AEGTS</name>
<reference evidence="5" key="5">
    <citation type="journal article" date="2021" name="G3 (Bethesda)">
        <title>Aegilops tauschii genome assembly Aet v5.0 features greater sequence contiguity and improved annotation.</title>
        <authorList>
            <person name="Wang L."/>
            <person name="Zhu T."/>
            <person name="Rodriguez J.C."/>
            <person name="Deal K.R."/>
            <person name="Dubcovsky J."/>
            <person name="McGuire P.E."/>
            <person name="Lux T."/>
            <person name="Spannagl M."/>
            <person name="Mayer K.F.X."/>
            <person name="Baldrich P."/>
            <person name="Meyers B.C."/>
            <person name="Huo N."/>
            <person name="Gu Y.Q."/>
            <person name="Zhou H."/>
            <person name="Devos K.M."/>
            <person name="Bennetzen J.L."/>
            <person name="Unver T."/>
            <person name="Budak H."/>
            <person name="Gulick P.J."/>
            <person name="Galiba G."/>
            <person name="Kalapos B."/>
            <person name="Nelson D.R."/>
            <person name="Li P."/>
            <person name="You F.M."/>
            <person name="Luo M.C."/>
            <person name="Dvorak J."/>
        </authorList>
    </citation>
    <scope>NUCLEOTIDE SEQUENCE [LARGE SCALE GENOMIC DNA]</scope>
    <source>
        <strain evidence="5">cv. AL8/78</strain>
    </source>
</reference>
<reference evidence="5" key="3">
    <citation type="journal article" date="2017" name="Nature">
        <title>Genome sequence of the progenitor of the wheat D genome Aegilops tauschii.</title>
        <authorList>
            <person name="Luo M.C."/>
            <person name="Gu Y.Q."/>
            <person name="Puiu D."/>
            <person name="Wang H."/>
            <person name="Twardziok S.O."/>
            <person name="Deal K.R."/>
            <person name="Huo N."/>
            <person name="Zhu T."/>
            <person name="Wang L."/>
            <person name="Wang Y."/>
            <person name="McGuire P.E."/>
            <person name="Liu S."/>
            <person name="Long H."/>
            <person name="Ramasamy R.K."/>
            <person name="Rodriguez J.C."/>
            <person name="Van S.L."/>
            <person name="Yuan L."/>
            <person name="Wang Z."/>
            <person name="Xia Z."/>
            <person name="Xiao L."/>
            <person name="Anderson O.D."/>
            <person name="Ouyang S."/>
            <person name="Liang Y."/>
            <person name="Zimin A.V."/>
            <person name="Pertea G."/>
            <person name="Qi P."/>
            <person name="Bennetzen J.L."/>
            <person name="Dai X."/>
            <person name="Dawson M.W."/>
            <person name="Muller H.G."/>
            <person name="Kugler K."/>
            <person name="Rivarola-Duarte L."/>
            <person name="Spannagl M."/>
            <person name="Mayer K.F.X."/>
            <person name="Lu F.H."/>
            <person name="Bevan M.W."/>
            <person name="Leroy P."/>
            <person name="Li P."/>
            <person name="You F.M."/>
            <person name="Sun Q."/>
            <person name="Liu Z."/>
            <person name="Lyons E."/>
            <person name="Wicker T."/>
            <person name="Salzberg S.L."/>
            <person name="Devos K.M."/>
            <person name="Dvorak J."/>
        </authorList>
    </citation>
    <scope>NUCLEOTIDE SEQUENCE [LARGE SCALE GENOMIC DNA]</scope>
    <source>
        <strain evidence="5">cv. AL8/78</strain>
    </source>
</reference>
<dbReference type="FunFam" id="1.25.40.10:FF:003135">
    <property type="entry name" value="Pentatricopeptide repeat-containing protein"/>
    <property type="match status" value="1"/>
</dbReference>
<dbReference type="GO" id="GO:0009451">
    <property type="term" value="P:RNA modification"/>
    <property type="evidence" value="ECO:0007669"/>
    <property type="project" value="InterPro"/>
</dbReference>
<evidence type="ECO:0000313" key="5">
    <source>
        <dbReference type="EnsemblPlants" id="AET6Gv20744100.2"/>
    </source>
</evidence>
<evidence type="ECO:0000256" key="1">
    <source>
        <dbReference type="ARBA" id="ARBA00022737"/>
    </source>
</evidence>
<dbReference type="Proteomes" id="UP000015105">
    <property type="component" value="Chromosome 6D"/>
</dbReference>
<reference evidence="6" key="2">
    <citation type="journal article" date="2017" name="Nat. Plants">
        <title>The Aegilops tauschii genome reveals multiple impacts of transposons.</title>
        <authorList>
            <person name="Zhao G."/>
            <person name="Zou C."/>
            <person name="Li K."/>
            <person name="Wang K."/>
            <person name="Li T."/>
            <person name="Gao L."/>
            <person name="Zhang X."/>
            <person name="Wang H."/>
            <person name="Yang Z."/>
            <person name="Liu X."/>
            <person name="Jiang W."/>
            <person name="Mao L."/>
            <person name="Kong X."/>
            <person name="Jiao Y."/>
            <person name="Jia J."/>
        </authorList>
    </citation>
    <scope>NUCLEOTIDE SEQUENCE [LARGE SCALE GENOMIC DNA]</scope>
    <source>
        <strain evidence="6">cv. AL8/78</strain>
    </source>
</reference>
<evidence type="ECO:0000256" key="2">
    <source>
        <dbReference type="ARBA" id="ARBA00022946"/>
    </source>
</evidence>
<feature type="compositionally biased region" description="Polar residues" evidence="4">
    <location>
        <begin position="68"/>
        <end position="79"/>
    </location>
</feature>
<keyword evidence="2" id="KW-0809">Transit peptide</keyword>
<dbReference type="Pfam" id="PF13041">
    <property type="entry name" value="PPR_2"/>
    <property type="match status" value="1"/>
</dbReference>
<keyword evidence="1" id="KW-0677">Repeat</keyword>
<keyword evidence="6" id="KW-1185">Reference proteome</keyword>
<evidence type="ECO:0008006" key="7">
    <source>
        <dbReference type="Google" id="ProtNLM"/>
    </source>
</evidence>
<evidence type="ECO:0000256" key="3">
    <source>
        <dbReference type="PROSITE-ProRule" id="PRU00708"/>
    </source>
</evidence>
<proteinExistence type="predicted"/>
<dbReference type="EnsemblPlants" id="AET6Gv20744100.2">
    <property type="protein sequence ID" value="AET6Gv20744100.2"/>
    <property type="gene ID" value="AET6Gv20744100"/>
</dbReference>
<protein>
    <recommendedName>
        <fullName evidence="7">Pentacotripeptide-repeat region of PRORP domain-containing protein</fullName>
    </recommendedName>
</protein>
<dbReference type="Gramene" id="AET6Gv20744100.2">
    <property type="protein sequence ID" value="AET6Gv20744100.2"/>
    <property type="gene ID" value="AET6Gv20744100"/>
</dbReference>
<accession>A0A453PIB3</accession>
<reference evidence="6" key="1">
    <citation type="journal article" date="2014" name="Science">
        <title>Ancient hybridizations among the ancestral genomes of bread wheat.</title>
        <authorList>
            <consortium name="International Wheat Genome Sequencing Consortium,"/>
            <person name="Marcussen T."/>
            <person name="Sandve S.R."/>
            <person name="Heier L."/>
            <person name="Spannagl M."/>
            <person name="Pfeifer M."/>
            <person name="Jakobsen K.S."/>
            <person name="Wulff B.B."/>
            <person name="Steuernagel B."/>
            <person name="Mayer K.F."/>
            <person name="Olsen O.A."/>
        </authorList>
    </citation>
    <scope>NUCLEOTIDE SEQUENCE [LARGE SCALE GENOMIC DNA]</scope>
    <source>
        <strain evidence="6">cv. AL8/78</strain>
    </source>
</reference>
<feature type="repeat" description="PPR" evidence="3">
    <location>
        <begin position="430"/>
        <end position="464"/>
    </location>
</feature>
<dbReference type="FunFam" id="1.25.40.10:FF:000688">
    <property type="entry name" value="Pentatricopeptide repeat-containing protein"/>
    <property type="match status" value="1"/>
</dbReference>
<dbReference type="PROSITE" id="PS51375">
    <property type="entry name" value="PPR"/>
    <property type="match status" value="5"/>
</dbReference>
<dbReference type="InterPro" id="IPR046960">
    <property type="entry name" value="PPR_At4g14850-like_plant"/>
</dbReference>
<dbReference type="STRING" id="200361.A0A453PIB3"/>
<dbReference type="InterPro" id="IPR002885">
    <property type="entry name" value="PPR_rpt"/>
</dbReference>
<feature type="compositionally biased region" description="Basic and acidic residues" evidence="4">
    <location>
        <begin position="80"/>
        <end position="93"/>
    </location>
</feature>
<reference evidence="5" key="4">
    <citation type="submission" date="2019-03" db="UniProtKB">
        <authorList>
            <consortium name="EnsemblPlants"/>
        </authorList>
    </citation>
    <scope>IDENTIFICATION</scope>
</reference>
<evidence type="ECO:0000313" key="6">
    <source>
        <dbReference type="Proteomes" id="UP000015105"/>
    </source>
</evidence>
<organism evidence="5 6">
    <name type="scientific">Aegilops tauschii subsp. strangulata</name>
    <name type="common">Goatgrass</name>
    <dbReference type="NCBI Taxonomy" id="200361"/>
    <lineage>
        <taxon>Eukaryota</taxon>
        <taxon>Viridiplantae</taxon>
        <taxon>Streptophyta</taxon>
        <taxon>Embryophyta</taxon>
        <taxon>Tracheophyta</taxon>
        <taxon>Spermatophyta</taxon>
        <taxon>Magnoliopsida</taxon>
        <taxon>Liliopsida</taxon>
        <taxon>Poales</taxon>
        <taxon>Poaceae</taxon>
        <taxon>BOP clade</taxon>
        <taxon>Pooideae</taxon>
        <taxon>Triticodae</taxon>
        <taxon>Triticeae</taxon>
        <taxon>Triticinae</taxon>
        <taxon>Aegilops</taxon>
    </lineage>
</organism>
<feature type="repeat" description="PPR" evidence="3">
    <location>
        <begin position="531"/>
        <end position="565"/>
    </location>
</feature>
<evidence type="ECO:0000256" key="4">
    <source>
        <dbReference type="SAM" id="MobiDB-lite"/>
    </source>
</evidence>
<dbReference type="PANTHER" id="PTHR47926">
    <property type="entry name" value="PENTATRICOPEPTIDE REPEAT-CONTAINING PROTEIN"/>
    <property type="match status" value="1"/>
</dbReference>
<feature type="repeat" description="PPR" evidence="3">
    <location>
        <begin position="228"/>
        <end position="262"/>
    </location>
</feature>